<reference evidence="1" key="1">
    <citation type="submission" date="2022-07" db="EMBL/GenBank/DDBJ databases">
        <title>Phylogenomic reconstructions and comparative analyses of Kickxellomycotina fungi.</title>
        <authorList>
            <person name="Reynolds N.K."/>
            <person name="Stajich J.E."/>
            <person name="Barry K."/>
            <person name="Grigoriev I.V."/>
            <person name="Crous P."/>
            <person name="Smith M.E."/>
        </authorList>
    </citation>
    <scope>NUCLEOTIDE SEQUENCE</scope>
    <source>
        <strain evidence="1">NRRL 5244</strain>
    </source>
</reference>
<evidence type="ECO:0000313" key="2">
    <source>
        <dbReference type="Proteomes" id="UP001150603"/>
    </source>
</evidence>
<protein>
    <submittedName>
        <fullName evidence="1">Uncharacterized protein</fullName>
    </submittedName>
</protein>
<comment type="caution">
    <text evidence="1">The sequence shown here is derived from an EMBL/GenBank/DDBJ whole genome shotgun (WGS) entry which is preliminary data.</text>
</comment>
<accession>A0ACC1JFK3</accession>
<proteinExistence type="predicted"/>
<organism evidence="1 2">
    <name type="scientific">Linderina macrospora</name>
    <dbReference type="NCBI Taxonomy" id="4868"/>
    <lineage>
        <taxon>Eukaryota</taxon>
        <taxon>Fungi</taxon>
        <taxon>Fungi incertae sedis</taxon>
        <taxon>Zoopagomycota</taxon>
        <taxon>Kickxellomycotina</taxon>
        <taxon>Kickxellomycetes</taxon>
        <taxon>Kickxellales</taxon>
        <taxon>Kickxellaceae</taxon>
        <taxon>Linderina</taxon>
    </lineage>
</organism>
<dbReference type="Proteomes" id="UP001150603">
    <property type="component" value="Unassembled WGS sequence"/>
</dbReference>
<keyword evidence="2" id="KW-1185">Reference proteome</keyword>
<dbReference type="EMBL" id="JANBPW010000279">
    <property type="protein sequence ID" value="KAJ1950126.1"/>
    <property type="molecule type" value="Genomic_DNA"/>
</dbReference>
<name>A0ACC1JFK3_9FUNG</name>
<sequence length="284" mass="32665">MSSAAGNKTGNANKYLSHLLDIRNRLDTCRRDVLPHVHREIMNQFVEEKTNGRLSQEMSETISKGMREITNAINNVDASSQRITDELAQMIELYAGAISMPTLNSKAMAEICEGREFLMIKKRSFDLVKFAMDPSGYIERFVPMSMDDMLLDHERWRAFMFFCVPPLIRYFIVIELATVISWNRAKGRFDEAFRNPLSAIKLHEGRENVTCADDYKELLELCVQMSSGGSKKRRCYLRHLVVICSRHHQSMIIDGLCKKQVKDISTFDFLELRSTMAVTSEMVD</sequence>
<evidence type="ECO:0000313" key="1">
    <source>
        <dbReference type="EMBL" id="KAJ1950126.1"/>
    </source>
</evidence>
<gene>
    <name evidence="1" type="ORF">FBU59_000826</name>
</gene>